<organism evidence="4 5">
    <name type="scientific">Actinacidiphila cocklensis</name>
    <dbReference type="NCBI Taxonomy" id="887465"/>
    <lineage>
        <taxon>Bacteria</taxon>
        <taxon>Bacillati</taxon>
        <taxon>Actinomycetota</taxon>
        <taxon>Actinomycetes</taxon>
        <taxon>Kitasatosporales</taxon>
        <taxon>Streptomycetaceae</taxon>
        <taxon>Actinacidiphila</taxon>
    </lineage>
</organism>
<sequence>MGVFNPASRWPLVARDAELAAFGGQWSAPGFRGCVLRGPAGVGKTRLAEEYLARAARDGYRTGRARATAGAGTVPLGAIAHLIPATVDLSDPVAGFPRVAAALAGPGRDRRWAFLVDDLHLLDATSAVLLRQLLETRTVRLIATVRNGEPVSEAVRALCAAEGVRGSELAELDRAQVAEVLEAALGGRVGRRTVRDLHAASGGNVLYLRELVTGALAAGTLAGDGQIWELNRSRPGGTPKLAELMAARLSAADRAGRPVLELLALCGTLSLADARAVAPPEVLAGLEDGGLVEVGTDRRRTTVEFQHPLYGEAVRAELPALRRRALLLGQIARVEAYGARRREDVLNLATWRLGAHGTADPALLLRAATLARHVRDYEHVVLLLRPLGDADHTARSLLLLGEAQFELGDSAQAEETLVRAAGPAATTAERLDIAFARTLNLFWAANDAAAALAVNAAARTELTGADEQRMLRVNEGALQAASGGPARSLELLADLDPDPRQSPNPSVWLMGAMMKPVALAVTGRAEEAVEFAGRAYDLHRRLEEQSLLFAPIGHLITRTLALAEAGRLAEARATGHRAWEADGHDRNPVTWIWLAFHQARTEWLAGHVEPAQRWFAEMVSACRAHRIHRGMRLGLAGLAACAALTGDTAAAESIGREAAAYPPSDFRAGEDRLGEAWLHAARGHLAEARRTLAEAAAAARATGDLASEGLLLTDLARLGAAEQAADRLARIARACDGALAPARAALAAALAAGDPEALMGVSGELEAAGADLLAAEAASAAGAAWTRTGHTRRAAGAARRSAACAARCGAVHTPLLAPVRTAAALTAREREIALLAAGGSTSKDIAAALRLSVRTVDNHLQNIYRSLGVPGRRQLARVLGGADRPWPARTR</sequence>
<accession>A0A9W4DWP3</accession>
<dbReference type="Proteomes" id="UP001152519">
    <property type="component" value="Unassembled WGS sequence"/>
</dbReference>
<keyword evidence="2" id="KW-0067">ATP-binding</keyword>
<dbReference type="Gene3D" id="1.10.10.10">
    <property type="entry name" value="Winged helix-like DNA-binding domain superfamily/Winged helix DNA-binding domain"/>
    <property type="match status" value="1"/>
</dbReference>
<comment type="caution">
    <text evidence="4">The sequence shown here is derived from an EMBL/GenBank/DDBJ whole genome shotgun (WGS) entry which is preliminary data.</text>
</comment>
<gene>
    <name evidence="4" type="ORF">SCOCK_60110</name>
</gene>
<evidence type="ECO:0000256" key="2">
    <source>
        <dbReference type="ARBA" id="ARBA00022840"/>
    </source>
</evidence>
<dbReference type="PRINTS" id="PR00038">
    <property type="entry name" value="HTHLUXR"/>
</dbReference>
<dbReference type="EMBL" id="CAJSLV010000092">
    <property type="protein sequence ID" value="CAG6397777.1"/>
    <property type="molecule type" value="Genomic_DNA"/>
</dbReference>
<dbReference type="AlphaFoldDB" id="A0A9W4DWP3"/>
<evidence type="ECO:0000256" key="1">
    <source>
        <dbReference type="ARBA" id="ARBA00022741"/>
    </source>
</evidence>
<dbReference type="RefSeq" id="WP_251498452.1">
    <property type="nucleotide sequence ID" value="NZ_CAJSLV010000092.1"/>
</dbReference>
<dbReference type="InterPro" id="IPR000792">
    <property type="entry name" value="Tscrpt_reg_LuxR_C"/>
</dbReference>
<name>A0A9W4DWP3_9ACTN</name>
<reference evidence="4" key="1">
    <citation type="submission" date="2021-05" db="EMBL/GenBank/DDBJ databases">
        <authorList>
            <person name="Arsene-Ploetze F."/>
        </authorList>
    </citation>
    <scope>NUCLEOTIDE SEQUENCE</scope>
    <source>
        <strain evidence="4">DSM 42138</strain>
    </source>
</reference>
<dbReference type="SMART" id="SM00421">
    <property type="entry name" value="HTH_LUXR"/>
    <property type="match status" value="1"/>
</dbReference>
<keyword evidence="1" id="KW-0547">Nucleotide-binding</keyword>
<dbReference type="GO" id="GO:0005737">
    <property type="term" value="C:cytoplasm"/>
    <property type="evidence" value="ECO:0007669"/>
    <property type="project" value="TreeGrafter"/>
</dbReference>
<dbReference type="Pfam" id="PF00196">
    <property type="entry name" value="GerE"/>
    <property type="match status" value="1"/>
</dbReference>
<protein>
    <submittedName>
        <fullName evidence="4">Helix-turn-helix transcriptional regulator</fullName>
    </submittedName>
</protein>
<dbReference type="GO" id="GO:0003677">
    <property type="term" value="F:DNA binding"/>
    <property type="evidence" value="ECO:0007669"/>
    <property type="project" value="InterPro"/>
</dbReference>
<dbReference type="CDD" id="cd06170">
    <property type="entry name" value="LuxR_C_like"/>
    <property type="match status" value="1"/>
</dbReference>
<dbReference type="GO" id="GO:0006355">
    <property type="term" value="P:regulation of DNA-templated transcription"/>
    <property type="evidence" value="ECO:0007669"/>
    <property type="project" value="InterPro"/>
</dbReference>
<dbReference type="InterPro" id="IPR036388">
    <property type="entry name" value="WH-like_DNA-bd_sf"/>
</dbReference>
<evidence type="ECO:0000313" key="5">
    <source>
        <dbReference type="Proteomes" id="UP001152519"/>
    </source>
</evidence>
<evidence type="ECO:0000259" key="3">
    <source>
        <dbReference type="PROSITE" id="PS50043"/>
    </source>
</evidence>
<dbReference type="GO" id="GO:0004016">
    <property type="term" value="F:adenylate cyclase activity"/>
    <property type="evidence" value="ECO:0007669"/>
    <property type="project" value="TreeGrafter"/>
</dbReference>
<dbReference type="PANTHER" id="PTHR16305">
    <property type="entry name" value="TESTICULAR SOLUBLE ADENYLYL CYCLASE"/>
    <property type="match status" value="1"/>
</dbReference>
<dbReference type="GO" id="GO:0005524">
    <property type="term" value="F:ATP binding"/>
    <property type="evidence" value="ECO:0007669"/>
    <property type="project" value="UniProtKB-KW"/>
</dbReference>
<dbReference type="SUPFAM" id="SSF46894">
    <property type="entry name" value="C-terminal effector domain of the bipartite response regulators"/>
    <property type="match status" value="1"/>
</dbReference>
<feature type="domain" description="HTH luxR-type" evidence="3">
    <location>
        <begin position="818"/>
        <end position="883"/>
    </location>
</feature>
<dbReference type="InterPro" id="IPR027417">
    <property type="entry name" value="P-loop_NTPase"/>
</dbReference>
<keyword evidence="5" id="KW-1185">Reference proteome</keyword>
<dbReference type="SUPFAM" id="SSF52540">
    <property type="entry name" value="P-loop containing nucleoside triphosphate hydrolases"/>
    <property type="match status" value="1"/>
</dbReference>
<dbReference type="PANTHER" id="PTHR16305:SF35">
    <property type="entry name" value="TRANSCRIPTIONAL ACTIVATOR DOMAIN"/>
    <property type="match status" value="1"/>
</dbReference>
<proteinExistence type="predicted"/>
<dbReference type="PROSITE" id="PS50043">
    <property type="entry name" value="HTH_LUXR_2"/>
    <property type="match status" value="1"/>
</dbReference>
<evidence type="ECO:0000313" key="4">
    <source>
        <dbReference type="EMBL" id="CAG6397777.1"/>
    </source>
</evidence>
<dbReference type="InterPro" id="IPR016032">
    <property type="entry name" value="Sig_transdc_resp-reg_C-effctor"/>
</dbReference>